<keyword evidence="1" id="KW-0812">Transmembrane</keyword>
<feature type="transmembrane region" description="Helical" evidence="1">
    <location>
        <begin position="66"/>
        <end position="88"/>
    </location>
</feature>
<evidence type="ECO:0000313" key="4">
    <source>
        <dbReference type="Proteomes" id="UP000193380"/>
    </source>
</evidence>
<reference evidence="3" key="1">
    <citation type="journal article" date="2014" name="Nat. Commun.">
        <title>The rainbow trout genome provides novel insights into evolution after whole-genome duplication in vertebrates.</title>
        <authorList>
            <person name="Berthelot C."/>
            <person name="Brunet F."/>
            <person name="Chalopin D."/>
            <person name="Juanchich A."/>
            <person name="Bernard M."/>
            <person name="Noel B."/>
            <person name="Bento P."/>
            <person name="Da Silva C."/>
            <person name="Labadie K."/>
            <person name="Alberti A."/>
            <person name="Aury J.M."/>
            <person name="Louis A."/>
            <person name="Dehais P."/>
            <person name="Bardou P."/>
            <person name="Montfort J."/>
            <person name="Klopp C."/>
            <person name="Cabau C."/>
            <person name="Gaspin C."/>
            <person name="Thorgaard G.H."/>
            <person name="Boussaha M."/>
            <person name="Quillet E."/>
            <person name="Guyomard R."/>
            <person name="Galiana D."/>
            <person name="Bobe J."/>
            <person name="Volff J.N."/>
            <person name="Genet C."/>
            <person name="Wincker P."/>
            <person name="Jaillon O."/>
            <person name="Roest Crollius H."/>
            <person name="Guiguen Y."/>
        </authorList>
    </citation>
    <scope>NUCLEOTIDE SEQUENCE [LARGE SCALE GENOMIC DNA]</scope>
</reference>
<protein>
    <recommendedName>
        <fullName evidence="2">PiggyBac transposable element-derived protein domain-containing protein</fullName>
    </recommendedName>
</protein>
<dbReference type="STRING" id="8022.A0A060Z742"/>
<dbReference type="EMBL" id="FR949196">
    <property type="protein sequence ID" value="CDQ99682.1"/>
    <property type="molecule type" value="Genomic_DNA"/>
</dbReference>
<reference evidence="3" key="2">
    <citation type="submission" date="2014-03" db="EMBL/GenBank/DDBJ databases">
        <authorList>
            <person name="Genoscope - CEA"/>
        </authorList>
    </citation>
    <scope>NUCLEOTIDE SEQUENCE</scope>
</reference>
<name>A0A060Z742_ONCMY</name>
<dbReference type="AlphaFoldDB" id="A0A060Z742"/>
<dbReference type="PaxDb" id="8022-A0A060Z742"/>
<evidence type="ECO:0000256" key="1">
    <source>
        <dbReference type="SAM" id="Phobius"/>
    </source>
</evidence>
<accession>A0A060Z742</accession>
<evidence type="ECO:0000259" key="2">
    <source>
        <dbReference type="Pfam" id="PF13843"/>
    </source>
</evidence>
<keyword evidence="1" id="KW-0472">Membrane</keyword>
<proteinExistence type="predicted"/>
<gene>
    <name evidence="3" type="ORF">GSONMT00022032001</name>
</gene>
<organism evidence="3 4">
    <name type="scientific">Oncorhynchus mykiss</name>
    <name type="common">Rainbow trout</name>
    <name type="synonym">Salmo gairdneri</name>
    <dbReference type="NCBI Taxonomy" id="8022"/>
    <lineage>
        <taxon>Eukaryota</taxon>
        <taxon>Metazoa</taxon>
        <taxon>Chordata</taxon>
        <taxon>Craniata</taxon>
        <taxon>Vertebrata</taxon>
        <taxon>Euteleostomi</taxon>
        <taxon>Actinopterygii</taxon>
        <taxon>Neopterygii</taxon>
        <taxon>Teleostei</taxon>
        <taxon>Protacanthopterygii</taxon>
        <taxon>Salmoniformes</taxon>
        <taxon>Salmonidae</taxon>
        <taxon>Salmoninae</taxon>
        <taxon>Oncorhynchus</taxon>
    </lineage>
</organism>
<evidence type="ECO:0000313" key="3">
    <source>
        <dbReference type="EMBL" id="CDQ99682.1"/>
    </source>
</evidence>
<keyword evidence="1" id="KW-1133">Transmembrane helix</keyword>
<dbReference type="InterPro" id="IPR029526">
    <property type="entry name" value="PGBD"/>
</dbReference>
<dbReference type="Pfam" id="PF13843">
    <property type="entry name" value="DDE_Tnp_1_7"/>
    <property type="match status" value="1"/>
</dbReference>
<feature type="domain" description="PiggyBac transposable element-derived protein" evidence="2">
    <location>
        <begin position="32"/>
        <end position="101"/>
    </location>
</feature>
<dbReference type="Proteomes" id="UP000193380">
    <property type="component" value="Unassembled WGS sequence"/>
</dbReference>
<sequence length="132" mass="14809">MVSESNFTPPCPSVCFESQSEVQSPLPFPSEEECFKLFLTEKLVGDIVEETNRYALEIQEKREPGVAGTTTISVMYTFLVTVLLMGIVKNSLREYWSTDPVCNSLLCHHLFQRPLPSSAAMPAFRSTMLLPT</sequence>